<dbReference type="Gene3D" id="2.170.16.10">
    <property type="entry name" value="Hedgehog/Intein (Hint) domain"/>
    <property type="match status" value="1"/>
</dbReference>
<comment type="caution">
    <text evidence="2">The sequence shown here is derived from an EMBL/GenBank/DDBJ whole genome shotgun (WGS) entry which is preliminary data.</text>
</comment>
<dbReference type="PROSITE" id="PS50818">
    <property type="entry name" value="INTEIN_C_TER"/>
    <property type="match status" value="1"/>
</dbReference>
<accession>A0A4Q9FV19</accession>
<dbReference type="AlphaFoldDB" id="A0A4Q9FV19"/>
<dbReference type="Proteomes" id="UP000292372">
    <property type="component" value="Unassembled WGS sequence"/>
</dbReference>
<dbReference type="NCBIfam" id="TIGR01443">
    <property type="entry name" value="intein_Cterm"/>
    <property type="match status" value="1"/>
</dbReference>
<dbReference type="EMBL" id="SIRS01000002">
    <property type="protein sequence ID" value="TBN17889.1"/>
    <property type="molecule type" value="Genomic_DNA"/>
</dbReference>
<organism evidence="2 3">
    <name type="scientific">Hyunsoonleella pacifica</name>
    <dbReference type="NCBI Taxonomy" id="1080224"/>
    <lineage>
        <taxon>Bacteria</taxon>
        <taxon>Pseudomonadati</taxon>
        <taxon>Bacteroidota</taxon>
        <taxon>Flavobacteriia</taxon>
        <taxon>Flavobacteriales</taxon>
        <taxon>Flavobacteriaceae</taxon>
    </lineage>
</organism>
<dbReference type="OrthoDB" id="680858at2"/>
<dbReference type="CDD" id="cd00081">
    <property type="entry name" value="Hint"/>
    <property type="match status" value="1"/>
</dbReference>
<evidence type="ECO:0000313" key="2">
    <source>
        <dbReference type="EMBL" id="TBN17889.1"/>
    </source>
</evidence>
<name>A0A4Q9FV19_9FLAO</name>
<sequence>MMKKLILLLFGALYINNCFSQELALLSNAKPELSSFNSFIYYRPQNVFENPYLFSSTFTSKPISADYYSKEDIELQKELNKKEEGIITFSDGEAEFYMREIDREDITPYTWKWVHLQVKEEDGSYTNVHLRRPNWWFLEHNATKIGDKVHINIPQIGLDKEVTILKIYPNQLDTRFWDLNQNGNTVVRPLIGKVEHYVNNVVNLHLEDGNKPISVTKNHLLWSQDRDDWVKVSDLKIGEKLTTKQETVTVKDIIAKEGWYVVYDIEVYRDHNFLVSTQNILAHNGCTKKTGTTHNGFYEVVKEGQVNYAGKGPSTRAKSSRKRVEGDKVVHYQLTEGIGHLSLKETAEIMEHKLGLMRAKQQGGGNFTDLDKNRINSPGKKRYEALSQDMKEQIDKAFEEIISKGGETF</sequence>
<keyword evidence="3" id="KW-1185">Reference proteome</keyword>
<keyword evidence="1" id="KW-0732">Signal</keyword>
<gene>
    <name evidence="2" type="ORF">EYD46_06160</name>
</gene>
<dbReference type="InterPro" id="IPR036844">
    <property type="entry name" value="Hint_dom_sf"/>
</dbReference>
<dbReference type="InterPro" id="IPR030934">
    <property type="entry name" value="Intein_C"/>
</dbReference>
<evidence type="ECO:0000313" key="3">
    <source>
        <dbReference type="Proteomes" id="UP000292372"/>
    </source>
</evidence>
<evidence type="ECO:0000256" key="1">
    <source>
        <dbReference type="SAM" id="SignalP"/>
    </source>
</evidence>
<dbReference type="SUPFAM" id="SSF51294">
    <property type="entry name" value="Hedgehog/intein (Hint) domain"/>
    <property type="match status" value="1"/>
</dbReference>
<proteinExistence type="predicted"/>
<feature type="signal peptide" evidence="1">
    <location>
        <begin position="1"/>
        <end position="20"/>
    </location>
</feature>
<protein>
    <submittedName>
        <fullName evidence="2">Uncharacterized protein</fullName>
    </submittedName>
</protein>
<dbReference type="RefSeq" id="WP_130936179.1">
    <property type="nucleotide sequence ID" value="NZ_BMEE01000001.1"/>
</dbReference>
<reference evidence="2 3" key="1">
    <citation type="journal article" date="2015" name="Int. J. Syst. Evol. Microbiol.">
        <title>Hyunsoonleella pacifica sp. nov., isolated from seawater of South Pacific Gyre.</title>
        <authorList>
            <person name="Gao X."/>
            <person name="Zhang Z."/>
            <person name="Dai X."/>
            <person name="Zhang X.H."/>
        </authorList>
    </citation>
    <scope>NUCLEOTIDE SEQUENCE [LARGE SCALE GENOMIC DNA]</scope>
    <source>
        <strain evidence="2 3">SW033</strain>
    </source>
</reference>
<feature type="chain" id="PRO_5020675779" evidence="1">
    <location>
        <begin position="21"/>
        <end position="409"/>
    </location>
</feature>